<dbReference type="AlphaFoldDB" id="A0A9D1HT06"/>
<feature type="signal peptide" evidence="1">
    <location>
        <begin position="1"/>
        <end position="20"/>
    </location>
</feature>
<accession>A0A9D1HT06</accession>
<keyword evidence="1" id="KW-0732">Signal</keyword>
<organism evidence="2 3">
    <name type="scientific">Candidatus Fimihabitans intestinipullorum</name>
    <dbReference type="NCBI Taxonomy" id="2840820"/>
    <lineage>
        <taxon>Bacteria</taxon>
        <taxon>Bacillati</taxon>
        <taxon>Mycoplasmatota</taxon>
        <taxon>Mycoplasmatota incertae sedis</taxon>
        <taxon>Candidatus Fimihabitans</taxon>
    </lineage>
</organism>
<evidence type="ECO:0000313" key="2">
    <source>
        <dbReference type="EMBL" id="HIU22096.1"/>
    </source>
</evidence>
<evidence type="ECO:0000256" key="1">
    <source>
        <dbReference type="SAM" id="SignalP"/>
    </source>
</evidence>
<name>A0A9D1HT06_9BACT</name>
<feature type="chain" id="PRO_5038802276" description="DUF5105 domain-containing protein" evidence="1">
    <location>
        <begin position="21"/>
        <end position="184"/>
    </location>
</feature>
<dbReference type="EMBL" id="DVML01000007">
    <property type="protein sequence ID" value="HIU22096.1"/>
    <property type="molecule type" value="Genomic_DNA"/>
</dbReference>
<dbReference type="PROSITE" id="PS51257">
    <property type="entry name" value="PROKAR_LIPOPROTEIN"/>
    <property type="match status" value="1"/>
</dbReference>
<evidence type="ECO:0008006" key="4">
    <source>
        <dbReference type="Google" id="ProtNLM"/>
    </source>
</evidence>
<proteinExistence type="predicted"/>
<comment type="caution">
    <text evidence="2">The sequence shown here is derived from an EMBL/GenBank/DDBJ whole genome shotgun (WGS) entry which is preliminary data.</text>
</comment>
<dbReference type="Proteomes" id="UP000824087">
    <property type="component" value="Unassembled WGS sequence"/>
</dbReference>
<protein>
    <recommendedName>
        <fullName evidence="4">DUF5105 domain-containing protein</fullName>
    </recommendedName>
</protein>
<gene>
    <name evidence="2" type="ORF">IAD49_00795</name>
</gene>
<evidence type="ECO:0000313" key="3">
    <source>
        <dbReference type="Proteomes" id="UP000824087"/>
    </source>
</evidence>
<reference evidence="2" key="1">
    <citation type="submission" date="2020-10" db="EMBL/GenBank/DDBJ databases">
        <authorList>
            <person name="Gilroy R."/>
        </authorList>
    </citation>
    <scope>NUCLEOTIDE SEQUENCE</scope>
    <source>
        <strain evidence="2">CHK197-8231</strain>
    </source>
</reference>
<sequence>MKKLIGICCALMLFCGCSLGEDMTNTPTKKTEEFLSKYQTLDGDVLDSLDNVIDEDVNFNTTQRDQYRELMKKHYQNLTYEIKDEKIDGNKATVTAEIEVTDYTNILEEADKVLKETPEKFQDESKNFDESKFMDYRLEKLKDASDTVTYTVNFHLTKKDGTWEMDPLSDEQEQKIHGMYRNER</sequence>
<reference evidence="2" key="2">
    <citation type="journal article" date="2021" name="PeerJ">
        <title>Extensive microbial diversity within the chicken gut microbiome revealed by metagenomics and culture.</title>
        <authorList>
            <person name="Gilroy R."/>
            <person name="Ravi A."/>
            <person name="Getino M."/>
            <person name="Pursley I."/>
            <person name="Horton D.L."/>
            <person name="Alikhan N.F."/>
            <person name="Baker D."/>
            <person name="Gharbi K."/>
            <person name="Hall N."/>
            <person name="Watson M."/>
            <person name="Adriaenssens E.M."/>
            <person name="Foster-Nyarko E."/>
            <person name="Jarju S."/>
            <person name="Secka A."/>
            <person name="Antonio M."/>
            <person name="Oren A."/>
            <person name="Chaudhuri R.R."/>
            <person name="La Ragione R."/>
            <person name="Hildebrand F."/>
            <person name="Pallen M.J."/>
        </authorList>
    </citation>
    <scope>NUCLEOTIDE SEQUENCE</scope>
    <source>
        <strain evidence="2">CHK197-8231</strain>
    </source>
</reference>